<evidence type="ECO:0000256" key="8">
    <source>
        <dbReference type="ARBA" id="ARBA00023303"/>
    </source>
</evidence>
<name>A0ABD3DKC8_9LAMI</name>
<feature type="transmembrane region" description="Helical" evidence="9">
    <location>
        <begin position="156"/>
        <end position="174"/>
    </location>
</feature>
<keyword evidence="7 9" id="KW-0472">Membrane</keyword>
<organism evidence="10 11">
    <name type="scientific">Castilleja foliolosa</name>
    <dbReference type="NCBI Taxonomy" id="1961234"/>
    <lineage>
        <taxon>Eukaryota</taxon>
        <taxon>Viridiplantae</taxon>
        <taxon>Streptophyta</taxon>
        <taxon>Embryophyta</taxon>
        <taxon>Tracheophyta</taxon>
        <taxon>Spermatophyta</taxon>
        <taxon>Magnoliopsida</taxon>
        <taxon>eudicotyledons</taxon>
        <taxon>Gunneridae</taxon>
        <taxon>Pentapetalae</taxon>
        <taxon>asterids</taxon>
        <taxon>lamiids</taxon>
        <taxon>Lamiales</taxon>
        <taxon>Orobanchaceae</taxon>
        <taxon>Pedicularideae</taxon>
        <taxon>Castillejinae</taxon>
        <taxon>Castilleja</taxon>
    </lineage>
</organism>
<dbReference type="GO" id="GO:0016020">
    <property type="term" value="C:membrane"/>
    <property type="evidence" value="ECO:0007669"/>
    <property type="project" value="UniProtKB-SubCell"/>
</dbReference>
<accession>A0ABD3DKC8</accession>
<protein>
    <recommendedName>
        <fullName evidence="12">Aluminum-activated malate transporter</fullName>
    </recommendedName>
</protein>
<evidence type="ECO:0000256" key="2">
    <source>
        <dbReference type="ARBA" id="ARBA00007079"/>
    </source>
</evidence>
<evidence type="ECO:0000256" key="1">
    <source>
        <dbReference type="ARBA" id="ARBA00004141"/>
    </source>
</evidence>
<feature type="transmembrane region" description="Helical" evidence="9">
    <location>
        <begin position="186"/>
        <end position="207"/>
    </location>
</feature>
<dbReference type="EMBL" id="JAVIJP010000016">
    <property type="protein sequence ID" value="KAL3642740.1"/>
    <property type="molecule type" value="Genomic_DNA"/>
</dbReference>
<comment type="subcellular location">
    <subcellularLocation>
        <location evidence="1">Membrane</location>
        <topology evidence="1">Multi-pass membrane protein</topology>
    </subcellularLocation>
</comment>
<evidence type="ECO:0000256" key="5">
    <source>
        <dbReference type="ARBA" id="ARBA00022989"/>
    </source>
</evidence>
<evidence type="ECO:0000256" key="3">
    <source>
        <dbReference type="ARBA" id="ARBA00022448"/>
    </source>
</evidence>
<dbReference type="InterPro" id="IPR020966">
    <property type="entry name" value="ALMT"/>
</dbReference>
<reference evidence="11" key="1">
    <citation type="journal article" date="2024" name="IScience">
        <title>Strigolactones Initiate the Formation of Haustorium-like Structures in Castilleja.</title>
        <authorList>
            <person name="Buerger M."/>
            <person name="Peterson D."/>
            <person name="Chory J."/>
        </authorList>
    </citation>
    <scope>NUCLEOTIDE SEQUENCE [LARGE SCALE GENOMIC DNA]</scope>
</reference>
<comment type="caution">
    <text evidence="10">The sequence shown here is derived from an EMBL/GenBank/DDBJ whole genome shotgun (WGS) entry which is preliminary data.</text>
</comment>
<keyword evidence="6" id="KW-0406">Ion transport</keyword>
<dbReference type="PANTHER" id="PTHR31086">
    <property type="entry name" value="ALUMINUM-ACTIVATED MALATE TRANSPORTER 10"/>
    <property type="match status" value="1"/>
</dbReference>
<keyword evidence="3" id="KW-0813">Transport</keyword>
<evidence type="ECO:0000256" key="4">
    <source>
        <dbReference type="ARBA" id="ARBA00022692"/>
    </source>
</evidence>
<keyword evidence="11" id="KW-1185">Reference proteome</keyword>
<keyword evidence="8" id="KW-0407">Ion channel</keyword>
<evidence type="ECO:0000313" key="10">
    <source>
        <dbReference type="EMBL" id="KAL3642740.1"/>
    </source>
</evidence>
<keyword evidence="4 9" id="KW-0812">Transmembrane</keyword>
<proteinExistence type="inferred from homology"/>
<evidence type="ECO:0000256" key="9">
    <source>
        <dbReference type="SAM" id="Phobius"/>
    </source>
</evidence>
<dbReference type="Pfam" id="PF11744">
    <property type="entry name" value="ALMT"/>
    <property type="match status" value="1"/>
</dbReference>
<keyword evidence="5 9" id="KW-1133">Transmembrane helix</keyword>
<dbReference type="Proteomes" id="UP001632038">
    <property type="component" value="Unassembled WGS sequence"/>
</dbReference>
<evidence type="ECO:0000256" key="7">
    <source>
        <dbReference type="ARBA" id="ARBA00023136"/>
    </source>
</evidence>
<feature type="transmembrane region" description="Helical" evidence="9">
    <location>
        <begin position="100"/>
        <end position="118"/>
    </location>
</feature>
<evidence type="ECO:0000313" key="11">
    <source>
        <dbReference type="Proteomes" id="UP001632038"/>
    </source>
</evidence>
<evidence type="ECO:0000256" key="6">
    <source>
        <dbReference type="ARBA" id="ARBA00023065"/>
    </source>
</evidence>
<comment type="similarity">
    <text evidence="2">Belongs to the aromatic acid exporter (TC 2.A.85) family.</text>
</comment>
<sequence>MSSLIDLGRKPGSFLAYIRDLAKAKVVETTNMIKKLAKDDPRRVVHSMKVGLALTLVSVLYYFRPTYDFFGEARLWAILTVVADFDFTAGGTLSKSLNRGCATMVASALGYGAAYVSVLGGVKAGQLAIIGFLIFILATTATFIRFIPKVKKKYDYGVMVFILSFSLGVVTGHWTTDILKLARQRLSIAIVGGTTCVVISTLICPVWSGQDLHNLVSGNIEKLADFLQGFGKEFASFGQEGGKFTYTESDDTSPFLGFKKVLGSKALAESLASSSSWEPPHGGFRYGYPWKQYLKIGVLNRECATQIEVLERFILNSKPDQVSIYPEFHLKFQKPCSTMSIESSKALKELSNATRNMRFPSSAVETHIRNSKVAAEELEANIITLGNLSLPEHNLQETMQLFLVASALIDIIKCIEKISISVNELAKKAHFKKSNSTHEENSNPLGDINGKKGCTIVPVSGA</sequence>
<feature type="transmembrane region" description="Helical" evidence="9">
    <location>
        <begin position="44"/>
        <end position="63"/>
    </location>
</feature>
<dbReference type="AlphaFoldDB" id="A0ABD3DKC8"/>
<feature type="transmembrane region" description="Helical" evidence="9">
    <location>
        <begin position="124"/>
        <end position="144"/>
    </location>
</feature>
<evidence type="ECO:0008006" key="12">
    <source>
        <dbReference type="Google" id="ProtNLM"/>
    </source>
</evidence>
<dbReference type="GO" id="GO:0034220">
    <property type="term" value="P:monoatomic ion transmembrane transport"/>
    <property type="evidence" value="ECO:0007669"/>
    <property type="project" value="UniProtKB-KW"/>
</dbReference>
<gene>
    <name evidence="10" type="ORF">CASFOL_013555</name>
</gene>